<accession>Q6H4W7</accession>
<feature type="compositionally biased region" description="Polar residues" evidence="1">
    <location>
        <begin position="31"/>
        <end position="40"/>
    </location>
</feature>
<reference evidence="4" key="2">
    <citation type="journal article" date="2005" name="Nature">
        <title>The map-based sequence of the rice genome.</title>
        <authorList>
            <consortium name="International rice genome sequencing project (IRGSP)"/>
            <person name="Matsumoto T."/>
            <person name="Wu J."/>
            <person name="Kanamori H."/>
            <person name="Katayose Y."/>
            <person name="Fujisawa M."/>
            <person name="Namiki N."/>
            <person name="Mizuno H."/>
            <person name="Yamamoto K."/>
            <person name="Antonio B.A."/>
            <person name="Baba T."/>
            <person name="Sakata K."/>
            <person name="Nagamura Y."/>
            <person name="Aoki H."/>
            <person name="Arikawa K."/>
            <person name="Arita K."/>
            <person name="Bito T."/>
            <person name="Chiden Y."/>
            <person name="Fujitsuka N."/>
            <person name="Fukunaka R."/>
            <person name="Hamada M."/>
            <person name="Harada C."/>
            <person name="Hayashi A."/>
            <person name="Hijishita S."/>
            <person name="Honda M."/>
            <person name="Hosokawa S."/>
            <person name="Ichikawa Y."/>
            <person name="Idonuma A."/>
            <person name="Iijima M."/>
            <person name="Ikeda M."/>
            <person name="Ikeno M."/>
            <person name="Ito K."/>
            <person name="Ito S."/>
            <person name="Ito T."/>
            <person name="Ito Y."/>
            <person name="Ito Y."/>
            <person name="Iwabuchi A."/>
            <person name="Kamiya K."/>
            <person name="Karasawa W."/>
            <person name="Kurita K."/>
            <person name="Katagiri S."/>
            <person name="Kikuta A."/>
            <person name="Kobayashi H."/>
            <person name="Kobayashi N."/>
            <person name="Machita K."/>
            <person name="Maehara T."/>
            <person name="Masukawa M."/>
            <person name="Mizubayashi T."/>
            <person name="Mukai Y."/>
            <person name="Nagasaki H."/>
            <person name="Nagata Y."/>
            <person name="Naito S."/>
            <person name="Nakashima M."/>
            <person name="Nakama Y."/>
            <person name="Nakamichi Y."/>
            <person name="Nakamura M."/>
            <person name="Meguro A."/>
            <person name="Negishi M."/>
            <person name="Ohta I."/>
            <person name="Ohta T."/>
            <person name="Okamoto M."/>
            <person name="Ono N."/>
            <person name="Saji S."/>
            <person name="Sakaguchi M."/>
            <person name="Sakai K."/>
            <person name="Shibata M."/>
            <person name="Shimokawa T."/>
            <person name="Song J."/>
            <person name="Takazaki Y."/>
            <person name="Terasawa K."/>
            <person name="Tsugane M."/>
            <person name="Tsuji K."/>
            <person name="Ueda S."/>
            <person name="Waki K."/>
            <person name="Yamagata H."/>
            <person name="Yamamoto M."/>
            <person name="Yamamoto S."/>
            <person name="Yamane H."/>
            <person name="Yoshiki S."/>
            <person name="Yoshihara R."/>
            <person name="Yukawa K."/>
            <person name="Zhong H."/>
            <person name="Yano M."/>
            <person name="Yuan Q."/>
            <person name="Ouyang S."/>
            <person name="Liu J."/>
            <person name="Jones K.M."/>
            <person name="Gansberger K."/>
            <person name="Moffat K."/>
            <person name="Hill J."/>
            <person name="Bera J."/>
            <person name="Fadrosh D."/>
            <person name="Jin S."/>
            <person name="Johri S."/>
            <person name="Kim M."/>
            <person name="Overton L."/>
            <person name="Reardon M."/>
            <person name="Tsitrin T."/>
            <person name="Vuong H."/>
            <person name="Weaver B."/>
            <person name="Ciecko A."/>
            <person name="Tallon L."/>
            <person name="Jackson J."/>
            <person name="Pai G."/>
            <person name="Aken S.V."/>
            <person name="Utterback T."/>
            <person name="Reidmuller S."/>
            <person name="Feldblyum T."/>
            <person name="Hsiao J."/>
            <person name="Zismann V."/>
            <person name="Iobst S."/>
            <person name="de Vazeille A.R."/>
            <person name="Buell C.R."/>
            <person name="Ying K."/>
            <person name="Li Y."/>
            <person name="Lu T."/>
            <person name="Huang Y."/>
            <person name="Zhao Q."/>
            <person name="Feng Q."/>
            <person name="Zhang L."/>
            <person name="Zhu J."/>
            <person name="Weng Q."/>
            <person name="Mu J."/>
            <person name="Lu Y."/>
            <person name="Fan D."/>
            <person name="Liu Y."/>
            <person name="Guan J."/>
            <person name="Zhang Y."/>
            <person name="Yu S."/>
            <person name="Liu X."/>
            <person name="Zhang Y."/>
            <person name="Hong G."/>
            <person name="Han B."/>
            <person name="Choisne N."/>
            <person name="Demange N."/>
            <person name="Orjeda G."/>
            <person name="Samain S."/>
            <person name="Cattolico L."/>
            <person name="Pelletier E."/>
            <person name="Couloux A."/>
            <person name="Segurens B."/>
            <person name="Wincker P."/>
            <person name="D'Hont A."/>
            <person name="Scarpelli C."/>
            <person name="Weissenbach J."/>
            <person name="Salanoubat M."/>
            <person name="Quetier F."/>
            <person name="Yu Y."/>
            <person name="Kim H.R."/>
            <person name="Rambo T."/>
            <person name="Currie J."/>
            <person name="Collura K."/>
            <person name="Luo M."/>
            <person name="Yang T."/>
            <person name="Ammiraju J.S.S."/>
            <person name="Engler F."/>
            <person name="Soderlund C."/>
            <person name="Wing R.A."/>
            <person name="Palmer L.E."/>
            <person name="de la Bastide M."/>
            <person name="Spiegel L."/>
            <person name="Nascimento L."/>
            <person name="Zutavern T."/>
            <person name="O'Shaughnessy A."/>
            <person name="Dike S."/>
            <person name="Dedhia N."/>
            <person name="Preston R."/>
            <person name="Balija V."/>
            <person name="McCombie W.R."/>
            <person name="Chow T."/>
            <person name="Chen H."/>
            <person name="Chung M."/>
            <person name="Chen C."/>
            <person name="Shaw J."/>
            <person name="Wu H."/>
            <person name="Hsiao K."/>
            <person name="Chao Y."/>
            <person name="Chu M."/>
            <person name="Cheng C."/>
            <person name="Hour A."/>
            <person name="Lee P."/>
            <person name="Lin S."/>
            <person name="Lin Y."/>
            <person name="Liou J."/>
            <person name="Liu S."/>
            <person name="Hsing Y."/>
            <person name="Raghuvanshi S."/>
            <person name="Mohanty A."/>
            <person name="Bharti A.K."/>
            <person name="Gaur A."/>
            <person name="Gupta V."/>
            <person name="Kumar D."/>
            <person name="Ravi V."/>
            <person name="Vij S."/>
            <person name="Kapur A."/>
            <person name="Khurana P."/>
            <person name="Khurana P."/>
            <person name="Khurana J.P."/>
            <person name="Tyagi A.K."/>
            <person name="Gaikwad K."/>
            <person name="Singh A."/>
            <person name="Dalal V."/>
            <person name="Srivastava S."/>
            <person name="Dixit A."/>
            <person name="Pal A.K."/>
            <person name="Ghazi I.A."/>
            <person name="Yadav M."/>
            <person name="Pandit A."/>
            <person name="Bhargava A."/>
            <person name="Sureshbabu K."/>
            <person name="Batra K."/>
            <person name="Sharma T.R."/>
            <person name="Mohapatra T."/>
            <person name="Singh N.K."/>
            <person name="Messing J."/>
            <person name="Nelson A.B."/>
            <person name="Fuks G."/>
            <person name="Kavchok S."/>
            <person name="Keizer G."/>
            <person name="Linton E."/>
            <person name="Llaca V."/>
            <person name="Song R."/>
            <person name="Tanyolac B."/>
            <person name="Young S."/>
            <person name="Ho-Il K."/>
            <person name="Hahn J.H."/>
            <person name="Sangsakoo G."/>
            <person name="Vanavichit A."/>
            <person name="de Mattos Luiz.A.T."/>
            <person name="Zimmer P.D."/>
            <person name="Malone G."/>
            <person name="Dellagostin O."/>
            <person name="de Oliveira A.C."/>
            <person name="Bevan M."/>
            <person name="Bancroft I."/>
            <person name="Minx P."/>
            <person name="Cordum H."/>
            <person name="Wilson R."/>
            <person name="Cheng Z."/>
            <person name="Jin W."/>
            <person name="Jiang J."/>
            <person name="Leong S.A."/>
            <person name="Iwama H."/>
            <person name="Gojobori T."/>
            <person name="Itoh T."/>
            <person name="Niimura Y."/>
            <person name="Fujii Y."/>
            <person name="Habara T."/>
            <person name="Sakai H."/>
            <person name="Sato Y."/>
            <person name="Wilson G."/>
            <person name="Kumar K."/>
            <person name="McCouch S."/>
            <person name="Juretic N."/>
            <person name="Hoen D."/>
            <person name="Wright S."/>
            <person name="Bruskiewich R."/>
            <person name="Bureau T."/>
            <person name="Miyao A."/>
            <person name="Hirochika H."/>
            <person name="Nishikawa T."/>
            <person name="Kadowaki K."/>
            <person name="Sugiura M."/>
            <person name="Burr B."/>
            <person name="Sasaki T."/>
        </authorList>
    </citation>
    <scope>NUCLEOTIDE SEQUENCE [LARGE SCALE GENOMIC DNA]</scope>
    <source>
        <strain evidence="4">cv. Nipponbare</strain>
    </source>
</reference>
<proteinExistence type="evidence at transcript level"/>
<dbReference type="Gramene" id="Os02t0166600-01">
    <property type="protein sequence ID" value="Os02t0166600-01"/>
    <property type="gene ID" value="Os02g0166600"/>
</dbReference>
<evidence type="ECO:0000313" key="4">
    <source>
        <dbReference type="Proteomes" id="UP000059680"/>
    </source>
</evidence>
<reference evidence="3" key="5">
    <citation type="submission" date="2015-10" db="EMBL/GenBank/DDBJ databases">
        <authorList>
            <person name="Sakai H."/>
            <person name="Kawahara Y."/>
            <person name="Matsumoto T."/>
            <person name="Buell C.R."/>
            <person name="Itoh T."/>
        </authorList>
    </citation>
    <scope>NUCLEOTIDE SEQUENCE</scope>
</reference>
<feature type="region of interest" description="Disordered" evidence="1">
    <location>
        <begin position="1"/>
        <end position="40"/>
    </location>
</feature>
<dbReference type="AlphaFoldDB" id="Q6H4W7"/>
<name>Q6H4W7_ORYSJ</name>
<organism evidence="3 4">
    <name type="scientific">Oryza sativa subsp. japonica</name>
    <name type="common">Rice</name>
    <dbReference type="NCBI Taxonomy" id="39947"/>
    <lineage>
        <taxon>Eukaryota</taxon>
        <taxon>Viridiplantae</taxon>
        <taxon>Streptophyta</taxon>
        <taxon>Embryophyta</taxon>
        <taxon>Tracheophyta</taxon>
        <taxon>Spermatophyta</taxon>
        <taxon>Magnoliopsida</taxon>
        <taxon>Liliopsida</taxon>
        <taxon>Poales</taxon>
        <taxon>Poaceae</taxon>
        <taxon>BOP clade</taxon>
        <taxon>Oryzoideae</taxon>
        <taxon>Oryzeae</taxon>
        <taxon>Oryzinae</taxon>
        <taxon>Oryza</taxon>
        <taxon>Oryza sativa</taxon>
    </lineage>
</organism>
<reference evidence="3" key="3">
    <citation type="journal article" date="2013" name="Plant Cell Physiol.">
        <title>Rice Annotation Project Database (RAP-DB): an integrative and interactive database for rice genomics.</title>
        <authorList>
            <person name="Sakai H."/>
            <person name="Lee S.S."/>
            <person name="Tanaka T."/>
            <person name="Numa H."/>
            <person name="Kim J."/>
            <person name="Kawahara Y."/>
            <person name="Wakimoto H."/>
            <person name="Yang C.C."/>
            <person name="Iwamoto M."/>
            <person name="Abe T."/>
            <person name="Yamada Y."/>
            <person name="Muto A."/>
            <person name="Inokuchi H."/>
            <person name="Ikemura T."/>
            <person name="Matsumoto T."/>
            <person name="Sasaki T."/>
            <person name="Itoh T."/>
        </authorList>
    </citation>
    <scope>NUCLEOTIDE SEQUENCE</scope>
</reference>
<reference evidence="3 4" key="4">
    <citation type="journal article" date="2013" name="Rice">
        <title>Improvement of the Oryza sativa Nipponbare reference genome using next generation sequence and optical map data.</title>
        <authorList>
            <person name="Kawahara Y."/>
            <person name="de la Bastide M."/>
            <person name="Hamilton J.P."/>
            <person name="Kanamori H."/>
            <person name="McCombie W.R."/>
            <person name="Ouyang S."/>
            <person name="Schwartz D.C."/>
            <person name="Tanaka T."/>
            <person name="Wu J."/>
            <person name="Zhou S."/>
            <person name="Childs K.L."/>
            <person name="Davidson R.M."/>
            <person name="Lin H."/>
            <person name="Quesada-Ocampo L."/>
            <person name="Vaillancourt B."/>
            <person name="Sakai H."/>
            <person name="Lee S.S."/>
            <person name="Kim J."/>
            <person name="Numa H."/>
            <person name="Itoh T."/>
            <person name="Buell C.R."/>
            <person name="Matsumoto T."/>
        </authorList>
    </citation>
    <scope>NUCLEOTIDE SEQUENCE [LARGE SCALE GENOMIC DNA]</scope>
    <source>
        <strain evidence="4">cv. Nipponbare</strain>
    </source>
</reference>
<evidence type="ECO:0000256" key="1">
    <source>
        <dbReference type="SAM" id="MobiDB-lite"/>
    </source>
</evidence>
<dbReference type="EMBL" id="AK069371">
    <property type="protein sequence ID" value="BAG91404.1"/>
    <property type="molecule type" value="mRNA"/>
</dbReference>
<protein>
    <submittedName>
        <fullName evidence="3">Os02g0166600 protein</fullName>
    </submittedName>
    <submittedName>
        <fullName evidence="2">cDNA clone:J023013P12, full insert sequence</fullName>
    </submittedName>
</protein>
<dbReference type="EMBL" id="AP014958">
    <property type="protein sequence ID" value="BAS77154.1"/>
    <property type="molecule type" value="Genomic_DNA"/>
</dbReference>
<gene>
    <name evidence="3" type="ordered locus">Os02g0166600</name>
    <name evidence="3" type="ORF">OSNPB_020166600</name>
</gene>
<sequence>MASGGLRRLPLLGRRLRRRRPVRPPPRRVNTHTLTNSGRPNSTRIEIQSVILTLHFLPTAPSKKKRKKTLIMNLDTYMSRFVVRIGFFFFGRRGKQLVVSQSASSIRRLARSRRSRAPHAGLNGSKGRELLFSLSL</sequence>
<reference evidence="2" key="1">
    <citation type="journal article" date="2003" name="Science">
        <title>Collection, Mapping, and Annotation of Over 28,000 cDNA Clones from japonica Rice.</title>
        <authorList>
            <person name="Kikuchi S."/>
            <person name="Satoh K."/>
            <person name="Nagata T."/>
            <person name="Kawagashira N."/>
            <person name="Doi K."/>
            <person name="Kishimoto N."/>
            <person name="Yazaki J."/>
            <person name="Ishikawa M."/>
            <person name="Yamada H."/>
            <person name="Ooka H."/>
            <person name="Hotta I."/>
            <person name="Kojima K."/>
            <person name="Namiki T."/>
            <person name="Ohneda E."/>
            <person name="Yahagi W."/>
            <person name="Suzuki K."/>
            <person name="Li C."/>
            <person name="Ohtsuki K."/>
            <person name="Shishiki T."/>
            <person name="Otomo Y."/>
            <person name="Murakami K."/>
            <person name="Iida Y."/>
            <person name="Sugano S."/>
            <person name="Fujimura T."/>
            <person name="Suzuki Y."/>
            <person name="Tsunoda Y."/>
            <person name="Kurosaki T."/>
            <person name="Kodama T."/>
            <person name="Masuda H."/>
            <person name="Kobayashi M."/>
            <person name="Xie Q."/>
            <person name="Lu M."/>
            <person name="Narikawa R."/>
            <person name="Sugiyama A."/>
            <person name="Mizuno K."/>
            <person name="Yokomizo S."/>
            <person name="Niikura J."/>
            <person name="Ikeda R."/>
            <person name="Ishibiki J."/>
            <person name="Kawamata M."/>
            <person name="Yoshimura A."/>
            <person name="Miura J."/>
            <person name="Kusumegi T."/>
            <person name="Oka M."/>
            <person name="Ryu R."/>
            <person name="Ueda M."/>
            <person name="Matsubara K."/>
            <person name="Kawai J."/>
            <person name="Carninci P."/>
            <person name="Adachi J."/>
            <person name="Aizawa K."/>
            <person name="Arakawa T."/>
            <person name="Fukuda S."/>
            <person name="Hara A."/>
            <person name="Hashidume W."/>
            <person name="Hayatsu N."/>
            <person name="Imotani K."/>
            <person name="Ishii Y."/>
            <person name="Itoh M."/>
            <person name="Kagawa I."/>
            <person name="Kondo S."/>
            <person name="Konno H."/>
            <person name="Miyazaki A."/>
            <person name="Osato N."/>
            <person name="Ota Y."/>
            <person name="Saito R."/>
            <person name="Sasaki D."/>
            <person name="Sato K."/>
            <person name="Shibata K."/>
            <person name="Shinagawa A."/>
            <person name="Shiraki T."/>
            <person name="Yoshino M."/>
            <person name="Hayashizaki Y."/>
        </authorList>
    </citation>
    <scope>NUCLEOTIDE SEQUENCE</scope>
</reference>
<evidence type="ECO:0000313" key="3">
    <source>
        <dbReference type="EMBL" id="BAS77154.1"/>
    </source>
</evidence>
<keyword evidence="4" id="KW-1185">Reference proteome</keyword>
<dbReference type="HOGENOM" id="CLU_1878872_0_0_1"/>
<evidence type="ECO:0000313" key="2">
    <source>
        <dbReference type="EMBL" id="BAG91404.1"/>
    </source>
</evidence>
<dbReference type="PaxDb" id="39947-Q6H4W7"/>
<dbReference type="Proteomes" id="UP000059680">
    <property type="component" value="Chromosome 2"/>
</dbReference>
<feature type="compositionally biased region" description="Low complexity" evidence="1">
    <location>
        <begin position="1"/>
        <end position="13"/>
    </location>
</feature>
<feature type="compositionally biased region" description="Basic residues" evidence="1">
    <location>
        <begin position="14"/>
        <end position="30"/>
    </location>
</feature>